<evidence type="ECO:0000256" key="3">
    <source>
        <dbReference type="ARBA" id="ARBA00022553"/>
    </source>
</evidence>
<keyword evidence="8" id="KW-0902">Two-component regulatory system</keyword>
<dbReference type="InterPro" id="IPR004358">
    <property type="entry name" value="Sig_transdc_His_kin-like_C"/>
</dbReference>
<evidence type="ECO:0000313" key="16">
    <source>
        <dbReference type="Proteomes" id="UP000477311"/>
    </source>
</evidence>
<dbReference type="Gene3D" id="3.30.565.10">
    <property type="entry name" value="Histidine kinase-like ATPase, C-terminal domain"/>
    <property type="match status" value="1"/>
</dbReference>
<dbReference type="SUPFAM" id="SSF52172">
    <property type="entry name" value="CheY-like"/>
    <property type="match status" value="1"/>
</dbReference>
<name>A0A6M1RKG4_9BACT</name>
<protein>
    <recommendedName>
        <fullName evidence="2">histidine kinase</fullName>
        <ecNumber evidence="2">2.7.13.3</ecNumber>
    </recommendedName>
</protein>
<dbReference type="InterPro" id="IPR003661">
    <property type="entry name" value="HisK_dim/P_dom"/>
</dbReference>
<dbReference type="InterPro" id="IPR001789">
    <property type="entry name" value="Sig_transdc_resp-reg_receiver"/>
</dbReference>
<feature type="coiled-coil region" evidence="10">
    <location>
        <begin position="619"/>
        <end position="646"/>
    </location>
</feature>
<dbReference type="InterPro" id="IPR013767">
    <property type="entry name" value="PAS_fold"/>
</dbReference>
<dbReference type="CDD" id="cd00082">
    <property type="entry name" value="HisKA"/>
    <property type="match status" value="1"/>
</dbReference>
<dbReference type="SMART" id="SM00387">
    <property type="entry name" value="HATPase_c"/>
    <property type="match status" value="1"/>
</dbReference>
<dbReference type="SUPFAM" id="SSF47384">
    <property type="entry name" value="Homodimeric domain of signal transducing histidine kinase"/>
    <property type="match status" value="1"/>
</dbReference>
<dbReference type="SUPFAM" id="SSF55785">
    <property type="entry name" value="PYP-like sensor domain (PAS domain)"/>
    <property type="match status" value="4"/>
</dbReference>
<comment type="caution">
    <text evidence="15">The sequence shown here is derived from an EMBL/GenBank/DDBJ whole genome shotgun (WGS) entry which is preliminary data.</text>
</comment>
<dbReference type="InterPro" id="IPR000700">
    <property type="entry name" value="PAS-assoc_C"/>
</dbReference>
<dbReference type="AlphaFoldDB" id="A0A6M1RKG4"/>
<dbReference type="InterPro" id="IPR000014">
    <property type="entry name" value="PAS"/>
</dbReference>
<dbReference type="InterPro" id="IPR036890">
    <property type="entry name" value="HATPase_C_sf"/>
</dbReference>
<dbReference type="InterPro" id="IPR013656">
    <property type="entry name" value="PAS_4"/>
</dbReference>
<feature type="domain" description="PAS" evidence="13">
    <location>
        <begin position="266"/>
        <end position="320"/>
    </location>
</feature>
<organism evidence="15 16">
    <name type="scientific">Limisphaera ngatamarikiensis</name>
    <dbReference type="NCBI Taxonomy" id="1324935"/>
    <lineage>
        <taxon>Bacteria</taxon>
        <taxon>Pseudomonadati</taxon>
        <taxon>Verrucomicrobiota</taxon>
        <taxon>Verrucomicrobiia</taxon>
        <taxon>Limisphaerales</taxon>
        <taxon>Limisphaeraceae</taxon>
        <taxon>Limisphaera</taxon>
    </lineage>
</organism>
<dbReference type="CDD" id="cd00130">
    <property type="entry name" value="PAS"/>
    <property type="match status" value="4"/>
</dbReference>
<dbReference type="Pfam" id="PF00072">
    <property type="entry name" value="Response_reg"/>
    <property type="match status" value="1"/>
</dbReference>
<dbReference type="PANTHER" id="PTHR43065:SF46">
    <property type="entry name" value="C4-DICARBOXYLATE TRANSPORT SENSOR PROTEIN DCTB"/>
    <property type="match status" value="1"/>
</dbReference>
<keyword evidence="3 9" id="KW-0597">Phosphoprotein</keyword>
<evidence type="ECO:0000256" key="8">
    <source>
        <dbReference type="ARBA" id="ARBA00023012"/>
    </source>
</evidence>
<dbReference type="Pfam" id="PF13426">
    <property type="entry name" value="PAS_9"/>
    <property type="match status" value="1"/>
</dbReference>
<keyword evidence="10" id="KW-0175">Coiled coil</keyword>
<evidence type="ECO:0000256" key="1">
    <source>
        <dbReference type="ARBA" id="ARBA00000085"/>
    </source>
</evidence>
<dbReference type="PROSITE" id="PS50110">
    <property type="entry name" value="RESPONSE_REGULATORY"/>
    <property type="match status" value="1"/>
</dbReference>
<evidence type="ECO:0000256" key="5">
    <source>
        <dbReference type="ARBA" id="ARBA00022741"/>
    </source>
</evidence>
<dbReference type="PROSITE" id="PS50112">
    <property type="entry name" value="PAS"/>
    <property type="match status" value="3"/>
</dbReference>
<dbReference type="PRINTS" id="PR00344">
    <property type="entry name" value="BCTRLSENSOR"/>
</dbReference>
<gene>
    <name evidence="15" type="ORF">G4L39_01870</name>
</gene>
<dbReference type="InterPro" id="IPR035965">
    <property type="entry name" value="PAS-like_dom_sf"/>
</dbReference>
<dbReference type="SMART" id="SM00448">
    <property type="entry name" value="REC"/>
    <property type="match status" value="1"/>
</dbReference>
<dbReference type="GO" id="GO:0000155">
    <property type="term" value="F:phosphorelay sensor kinase activity"/>
    <property type="evidence" value="ECO:0007669"/>
    <property type="project" value="InterPro"/>
</dbReference>
<dbReference type="PROSITE" id="PS50109">
    <property type="entry name" value="HIS_KIN"/>
    <property type="match status" value="1"/>
</dbReference>
<dbReference type="RefSeq" id="WP_165105474.1">
    <property type="nucleotide sequence ID" value="NZ_JAAKYA010000012.1"/>
</dbReference>
<feature type="modified residue" description="4-aspartylphosphate" evidence="9">
    <location>
        <position position="56"/>
    </location>
</feature>
<keyword evidence="5" id="KW-0547">Nucleotide-binding</keyword>
<dbReference type="PROSITE" id="PS50113">
    <property type="entry name" value="PAC"/>
    <property type="match status" value="3"/>
</dbReference>
<reference evidence="15 16" key="1">
    <citation type="submission" date="2020-02" db="EMBL/GenBank/DDBJ databases">
        <title>Draft genome sequence of Limisphaera ngatamarikiensis NGM72.4T, a thermophilic Verrucomicrobia grouped in subdivision 3.</title>
        <authorList>
            <person name="Carere C.R."/>
            <person name="Steen J."/>
            <person name="Hugenholtz P."/>
            <person name="Stott M.B."/>
        </authorList>
    </citation>
    <scope>NUCLEOTIDE SEQUENCE [LARGE SCALE GENOMIC DNA]</scope>
    <source>
        <strain evidence="15 16">NGM72.4</strain>
    </source>
</reference>
<dbReference type="SUPFAM" id="SSF55874">
    <property type="entry name" value="ATPase domain of HSP90 chaperone/DNA topoisomerase II/histidine kinase"/>
    <property type="match status" value="1"/>
</dbReference>
<dbReference type="Pfam" id="PF00989">
    <property type="entry name" value="PAS"/>
    <property type="match status" value="1"/>
</dbReference>
<dbReference type="Pfam" id="PF02518">
    <property type="entry name" value="HATPase_c"/>
    <property type="match status" value="1"/>
</dbReference>
<evidence type="ECO:0000256" key="4">
    <source>
        <dbReference type="ARBA" id="ARBA00022679"/>
    </source>
</evidence>
<proteinExistence type="predicted"/>
<dbReference type="SMART" id="SM00086">
    <property type="entry name" value="PAC"/>
    <property type="match status" value="4"/>
</dbReference>
<keyword evidence="4" id="KW-0808">Transferase</keyword>
<evidence type="ECO:0000256" key="6">
    <source>
        <dbReference type="ARBA" id="ARBA00022777"/>
    </source>
</evidence>
<dbReference type="SMART" id="SM00091">
    <property type="entry name" value="PAS"/>
    <property type="match status" value="4"/>
</dbReference>
<comment type="catalytic activity">
    <reaction evidence="1">
        <text>ATP + protein L-histidine = ADP + protein N-phospho-L-histidine.</text>
        <dbReference type="EC" id="2.7.13.3"/>
    </reaction>
</comment>
<dbReference type="InterPro" id="IPR005467">
    <property type="entry name" value="His_kinase_dom"/>
</dbReference>
<evidence type="ECO:0000259" key="13">
    <source>
        <dbReference type="PROSITE" id="PS50112"/>
    </source>
</evidence>
<dbReference type="Pfam" id="PF08448">
    <property type="entry name" value="PAS_4"/>
    <property type="match status" value="2"/>
</dbReference>
<feature type="domain" description="PAC" evidence="14">
    <location>
        <begin position="461"/>
        <end position="513"/>
    </location>
</feature>
<feature type="domain" description="PAC" evidence="14">
    <location>
        <begin position="335"/>
        <end position="385"/>
    </location>
</feature>
<dbReference type="GO" id="GO:0005524">
    <property type="term" value="F:ATP binding"/>
    <property type="evidence" value="ECO:0007669"/>
    <property type="project" value="UniProtKB-KW"/>
</dbReference>
<dbReference type="InterPro" id="IPR011006">
    <property type="entry name" value="CheY-like_superfamily"/>
</dbReference>
<feature type="domain" description="PAS" evidence="13">
    <location>
        <begin position="139"/>
        <end position="194"/>
    </location>
</feature>
<dbReference type="EC" id="2.7.13.3" evidence="2"/>
<evidence type="ECO:0000259" key="12">
    <source>
        <dbReference type="PROSITE" id="PS50110"/>
    </source>
</evidence>
<keyword evidence="6" id="KW-0418">Kinase</keyword>
<dbReference type="Proteomes" id="UP000477311">
    <property type="component" value="Unassembled WGS sequence"/>
</dbReference>
<evidence type="ECO:0000256" key="7">
    <source>
        <dbReference type="ARBA" id="ARBA00022840"/>
    </source>
</evidence>
<dbReference type="PANTHER" id="PTHR43065">
    <property type="entry name" value="SENSOR HISTIDINE KINASE"/>
    <property type="match status" value="1"/>
</dbReference>
<dbReference type="GO" id="GO:0006355">
    <property type="term" value="P:regulation of DNA-templated transcription"/>
    <property type="evidence" value="ECO:0007669"/>
    <property type="project" value="InterPro"/>
</dbReference>
<dbReference type="EMBL" id="JAAKYA010000012">
    <property type="protein sequence ID" value="NGO38143.1"/>
    <property type="molecule type" value="Genomic_DNA"/>
</dbReference>
<evidence type="ECO:0000313" key="15">
    <source>
        <dbReference type="EMBL" id="NGO38143.1"/>
    </source>
</evidence>
<keyword evidence="16" id="KW-1185">Reference proteome</keyword>
<keyword evidence="7" id="KW-0067">ATP-binding</keyword>
<feature type="domain" description="Histidine kinase" evidence="11">
    <location>
        <begin position="655"/>
        <end position="912"/>
    </location>
</feature>
<dbReference type="InterPro" id="IPR001610">
    <property type="entry name" value="PAC"/>
</dbReference>
<feature type="domain" description="PAC" evidence="14">
    <location>
        <begin position="581"/>
        <end position="635"/>
    </location>
</feature>
<feature type="domain" description="Response regulatory" evidence="12">
    <location>
        <begin position="7"/>
        <end position="126"/>
    </location>
</feature>
<evidence type="ECO:0000256" key="2">
    <source>
        <dbReference type="ARBA" id="ARBA00012438"/>
    </source>
</evidence>
<evidence type="ECO:0000256" key="9">
    <source>
        <dbReference type="PROSITE-ProRule" id="PRU00169"/>
    </source>
</evidence>
<dbReference type="Gene3D" id="3.30.450.20">
    <property type="entry name" value="PAS domain"/>
    <property type="match status" value="4"/>
</dbReference>
<dbReference type="NCBIfam" id="TIGR00229">
    <property type="entry name" value="sensory_box"/>
    <property type="match status" value="4"/>
</dbReference>
<evidence type="ECO:0000259" key="11">
    <source>
        <dbReference type="PROSITE" id="PS50109"/>
    </source>
</evidence>
<accession>A0A6M1RKG4</accession>
<evidence type="ECO:0000259" key="14">
    <source>
        <dbReference type="PROSITE" id="PS50113"/>
    </source>
</evidence>
<evidence type="ECO:0000256" key="10">
    <source>
        <dbReference type="SAM" id="Coils"/>
    </source>
</evidence>
<dbReference type="InterPro" id="IPR003594">
    <property type="entry name" value="HATPase_dom"/>
</dbReference>
<dbReference type="Gene3D" id="3.40.50.2300">
    <property type="match status" value="1"/>
</dbReference>
<sequence>MEKEGITILVVDDDPSLRKLAQRILSQQGWQVIEAEDAVTGIEKAREHRPDLILCDVQMPGLDGFGFLRELRQSPALQHLPVILMTGDESLVRLGGQRQAMDLGADDFLPKPFTVAQLVNAVRGRMERLRQHQTCFADHEHRWKVILDASNDVVALAEAPSLRLAYLNPAGLRLVGWSETEVAQRRLTDLLGPDLPGPVFAEILSTVAEAGQWRGQLKLRDGAGQAVPVAATLVVHHSDARATTFYAFIGHDLRERKRIEHALQDSEARFRTIAAAAMDGIVVLEGSGEVVFMNPAAEQILGIKAVDVLGRRPEQVLRPDTGKPLFDLDARPGSLRFECPVQRPDGRRLDLELRLSPVELDGRPHSVAILRDITEQQNLTRQLQQERILLRTLIDALPYNVYVKDRLARKTLANKADLKALGAETEAEVLGKTDYDLLPRTVAASCYADDMRVILHGEPVINRRELIINRAGGRQWLETTKLPLRDETGQIVGLVGIGRDITAYLETEAKLRMLSQVIEQSPTGVLITDAEGRIEYVNPRFTEMTGYTLEEVRGQNPRILKSGKMDPAVYRELWTTILGGRIWRGELLNRKKNGELYWEQALITPIRDELGRINHFVALKEDITELRNAREERNRMEIQLRQAQKMEAIGQLAAGIAHEINTPMQYVGDNTRFVQDAFQQMSGLLQTIRSLLSSSDPARACEQLIEELLRRAREADLEYLLEEVPRAIDQTLQGVERVTKIVRAMKEFAHPGSAQKTPTDINHAIETTVTVSRNEWKYVADMELDLDPNLPPVPCLPGEFNQAMLNLIVNAAHAIADRLGHHPTTKGRITIQTRRQGAWVEIRVSDTGCGIPEAIRDRIFEPFFTTKPVGRGSGQGLTIVRNVIVDKHGGTIDFETEVGRGTTFILRLPLQKQEQKQKTTPA</sequence>
<dbReference type="InterPro" id="IPR036097">
    <property type="entry name" value="HisK_dim/P_sf"/>
</dbReference>
<feature type="domain" description="PAS" evidence="13">
    <location>
        <begin position="510"/>
        <end position="556"/>
    </location>
</feature>
<dbReference type="Gene3D" id="1.10.287.130">
    <property type="match status" value="1"/>
</dbReference>